<keyword evidence="3" id="KW-1185">Reference proteome</keyword>
<gene>
    <name evidence="2" type="ORF">PSON_ATCC_30995.1.T0180043</name>
</gene>
<proteinExistence type="predicted"/>
<evidence type="ECO:0000313" key="2">
    <source>
        <dbReference type="EMBL" id="CAD8063541.1"/>
    </source>
</evidence>
<evidence type="ECO:0000313" key="3">
    <source>
        <dbReference type="Proteomes" id="UP000692954"/>
    </source>
</evidence>
<evidence type="ECO:0000256" key="1">
    <source>
        <dbReference type="SAM" id="Coils"/>
    </source>
</evidence>
<dbReference type="OrthoDB" id="306960at2759"/>
<sequence>MQLPPQQVGIVTYYSDQYEPQCPLCQSGEHSSQTESNFIQSAHTMQGQQVRGRVVYTSPERIVSRKLIEGVAISPMQLRQQQAISQQQAITPPRVMPITSQIINTPPIIQQKSPILIQQSPVILQQATTQINQSPIAVNSQSNVIQQAIYQPQIPQIQQQYQAQPQIQQSQINQTNMSTQFNQQLQQSQLIQQELLLKQKEWADKYYQQTEEIQQNHLAYSQLQAQYQEQLEQYEALKNAYSLQTQYQAQNFIPSFLQTVQYKVITKDGKCQYSQEEIELYWRHQVYQLEEQMYLLWEKINQKKQKKDLPIKSDDSQKIEQLQQEVGQLEHIQRMKMNSLVILRNKLNDLMYQHDPATEATREHDLHLQQLRQKVMQLNSKLTDIQDEIQMAEAQNEAIRSGKGFKFVSIKQTSSSVRQVNNSIRTNQAQDHQIS</sequence>
<organism evidence="2 3">
    <name type="scientific">Paramecium sonneborni</name>
    <dbReference type="NCBI Taxonomy" id="65129"/>
    <lineage>
        <taxon>Eukaryota</taxon>
        <taxon>Sar</taxon>
        <taxon>Alveolata</taxon>
        <taxon>Ciliophora</taxon>
        <taxon>Intramacronucleata</taxon>
        <taxon>Oligohymenophorea</taxon>
        <taxon>Peniculida</taxon>
        <taxon>Parameciidae</taxon>
        <taxon>Paramecium</taxon>
    </lineage>
</organism>
<accession>A0A8S1LAY8</accession>
<feature type="coiled-coil region" evidence="1">
    <location>
        <begin position="368"/>
        <end position="395"/>
    </location>
</feature>
<dbReference type="Proteomes" id="UP000692954">
    <property type="component" value="Unassembled WGS sequence"/>
</dbReference>
<reference evidence="2" key="1">
    <citation type="submission" date="2021-01" db="EMBL/GenBank/DDBJ databases">
        <authorList>
            <consortium name="Genoscope - CEA"/>
            <person name="William W."/>
        </authorList>
    </citation>
    <scope>NUCLEOTIDE SEQUENCE</scope>
</reference>
<dbReference type="AlphaFoldDB" id="A0A8S1LAY8"/>
<name>A0A8S1LAY8_9CILI</name>
<keyword evidence="1" id="KW-0175">Coiled coil</keyword>
<protein>
    <submittedName>
        <fullName evidence="2">Uncharacterized protein</fullName>
    </submittedName>
</protein>
<comment type="caution">
    <text evidence="2">The sequence shown here is derived from an EMBL/GenBank/DDBJ whole genome shotgun (WGS) entry which is preliminary data.</text>
</comment>
<dbReference type="EMBL" id="CAJJDN010000018">
    <property type="protein sequence ID" value="CAD8063541.1"/>
    <property type="molecule type" value="Genomic_DNA"/>
</dbReference>